<comment type="caution">
    <text evidence="3">The sequence shown here is derived from an EMBL/GenBank/DDBJ whole genome shotgun (WGS) entry which is preliminary data.</text>
</comment>
<dbReference type="SUPFAM" id="SSF46785">
    <property type="entry name" value="Winged helix' DNA-binding domain"/>
    <property type="match status" value="1"/>
</dbReference>
<evidence type="ECO:0000259" key="1">
    <source>
        <dbReference type="Pfam" id="PF03551"/>
    </source>
</evidence>
<reference evidence="3 4" key="1">
    <citation type="submission" date="2020-07" db="EMBL/GenBank/DDBJ databases">
        <title>Characterization and genome sequencing of isolate MD1, a novel member within the family Lachnospiraceae.</title>
        <authorList>
            <person name="Rettenmaier R."/>
            <person name="Di Bello L."/>
            <person name="Zinser C."/>
            <person name="Scheitz K."/>
            <person name="Liebl W."/>
            <person name="Zverlov V."/>
        </authorList>
    </citation>
    <scope>NUCLEOTIDE SEQUENCE [LARGE SCALE GENOMIC DNA]</scope>
    <source>
        <strain evidence="3 4">MD1</strain>
    </source>
</reference>
<feature type="domain" description="Transcription regulator PadR C-terminal" evidence="2">
    <location>
        <begin position="95"/>
        <end position="178"/>
    </location>
</feature>
<dbReference type="InterPro" id="IPR005149">
    <property type="entry name" value="Tscrpt_reg_PadR_N"/>
</dbReference>
<dbReference type="Pfam" id="PF03551">
    <property type="entry name" value="PadR"/>
    <property type="match status" value="1"/>
</dbReference>
<keyword evidence="4" id="KW-1185">Reference proteome</keyword>
<dbReference type="InterPro" id="IPR018309">
    <property type="entry name" value="Tscrpt_reg_PadR_C"/>
</dbReference>
<evidence type="ECO:0000313" key="4">
    <source>
        <dbReference type="Proteomes" id="UP000574276"/>
    </source>
</evidence>
<dbReference type="InterPro" id="IPR036388">
    <property type="entry name" value="WH-like_DNA-bd_sf"/>
</dbReference>
<accession>A0A839K4T6</accession>
<dbReference type="AlphaFoldDB" id="A0A839K4T6"/>
<name>A0A839K4T6_9FIRM</name>
<gene>
    <name evidence="3" type="ORF">H0486_15970</name>
</gene>
<protein>
    <submittedName>
        <fullName evidence="3">PadR family transcriptional regulator</fullName>
    </submittedName>
</protein>
<dbReference type="PANTHER" id="PTHR43252:SF6">
    <property type="entry name" value="NEGATIVE TRANSCRIPTION REGULATOR PADR"/>
    <property type="match status" value="1"/>
</dbReference>
<dbReference type="Gene3D" id="6.10.140.190">
    <property type="match status" value="1"/>
</dbReference>
<dbReference type="RefSeq" id="WP_228353958.1">
    <property type="nucleotide sequence ID" value="NZ_JACEGA010000001.1"/>
</dbReference>
<dbReference type="Gene3D" id="1.10.10.10">
    <property type="entry name" value="Winged helix-like DNA-binding domain superfamily/Winged helix DNA-binding domain"/>
    <property type="match status" value="1"/>
</dbReference>
<proteinExistence type="predicted"/>
<dbReference type="Proteomes" id="UP000574276">
    <property type="component" value="Unassembled WGS sequence"/>
</dbReference>
<sequence>MATTNKTKYAILGVLSIKPCSGYDIKKFCDKSISYFWNENFGHIYPVLKQLEADKLIRPEDNTSESRRKIYHITEKGRQAFCEWLVQPIELQPNRSELLLKLSFGNYMPKERVFTMMNEVRERNQRNLELYMEMEKSFVMDEKAQKDPAFPYWLASLRYGIHSAKAAIKWSKETIQLLSDDPNKQ</sequence>
<evidence type="ECO:0000313" key="3">
    <source>
        <dbReference type="EMBL" id="MBB2184378.1"/>
    </source>
</evidence>
<evidence type="ECO:0000259" key="2">
    <source>
        <dbReference type="Pfam" id="PF10400"/>
    </source>
</evidence>
<dbReference type="EMBL" id="JACEGA010000001">
    <property type="protein sequence ID" value="MBB2184378.1"/>
    <property type="molecule type" value="Genomic_DNA"/>
</dbReference>
<dbReference type="Pfam" id="PF10400">
    <property type="entry name" value="Vir_act_alpha_C"/>
    <property type="match status" value="1"/>
</dbReference>
<organism evidence="3 4">
    <name type="scientific">Variimorphobacter saccharofermentans</name>
    <dbReference type="NCBI Taxonomy" id="2755051"/>
    <lineage>
        <taxon>Bacteria</taxon>
        <taxon>Bacillati</taxon>
        <taxon>Bacillota</taxon>
        <taxon>Clostridia</taxon>
        <taxon>Lachnospirales</taxon>
        <taxon>Lachnospiraceae</taxon>
        <taxon>Variimorphobacter</taxon>
    </lineage>
</organism>
<feature type="domain" description="Transcription regulator PadR N-terminal" evidence="1">
    <location>
        <begin position="11"/>
        <end position="81"/>
    </location>
</feature>
<dbReference type="PANTHER" id="PTHR43252">
    <property type="entry name" value="TRANSCRIPTIONAL REGULATOR YQJI"/>
    <property type="match status" value="1"/>
</dbReference>
<dbReference type="InterPro" id="IPR036390">
    <property type="entry name" value="WH_DNA-bd_sf"/>
</dbReference>